<organism evidence="1 2">
    <name type="scientific">Callorhinchus milii</name>
    <name type="common">Ghost shark</name>
    <dbReference type="NCBI Taxonomy" id="7868"/>
    <lineage>
        <taxon>Eukaryota</taxon>
        <taxon>Metazoa</taxon>
        <taxon>Chordata</taxon>
        <taxon>Craniata</taxon>
        <taxon>Vertebrata</taxon>
        <taxon>Chondrichthyes</taxon>
        <taxon>Holocephali</taxon>
        <taxon>Chimaeriformes</taxon>
        <taxon>Callorhinchidae</taxon>
        <taxon>Callorhinchus</taxon>
    </lineage>
</organism>
<keyword evidence="2" id="KW-1185">Reference proteome</keyword>
<reference evidence="2" key="3">
    <citation type="journal article" date="2014" name="Nature">
        <title>Elephant shark genome provides unique insights into gnathostome evolution.</title>
        <authorList>
            <consortium name="International Elephant Shark Genome Sequencing Consortium"/>
            <person name="Venkatesh B."/>
            <person name="Lee A.P."/>
            <person name="Ravi V."/>
            <person name="Maurya A.K."/>
            <person name="Lian M.M."/>
            <person name="Swann J.B."/>
            <person name="Ohta Y."/>
            <person name="Flajnik M.F."/>
            <person name="Sutoh Y."/>
            <person name="Kasahara M."/>
            <person name="Hoon S."/>
            <person name="Gangu V."/>
            <person name="Roy S.W."/>
            <person name="Irimia M."/>
            <person name="Korzh V."/>
            <person name="Kondrychyn I."/>
            <person name="Lim Z.W."/>
            <person name="Tay B.H."/>
            <person name="Tohari S."/>
            <person name="Kong K.W."/>
            <person name="Ho S."/>
            <person name="Lorente-Galdos B."/>
            <person name="Quilez J."/>
            <person name="Marques-Bonet T."/>
            <person name="Raney B.J."/>
            <person name="Ingham P.W."/>
            <person name="Tay A."/>
            <person name="Hillier L.W."/>
            <person name="Minx P."/>
            <person name="Boehm T."/>
            <person name="Wilson R.K."/>
            <person name="Brenner S."/>
            <person name="Warren W.C."/>
        </authorList>
    </citation>
    <scope>NUCLEOTIDE SEQUENCE [LARGE SCALE GENOMIC DNA]</scope>
</reference>
<evidence type="ECO:0000313" key="2">
    <source>
        <dbReference type="Proteomes" id="UP000314986"/>
    </source>
</evidence>
<dbReference type="AlphaFoldDB" id="A0A4W3HHH2"/>
<accession>A0A4W3HHH2</accession>
<dbReference type="PANTHER" id="PTHR46843">
    <property type="entry name" value="BTB/POZ DOMAIN-CONTAINING PROTEIN 16"/>
    <property type="match status" value="1"/>
</dbReference>
<reference evidence="1" key="5">
    <citation type="submission" date="2025-09" db="UniProtKB">
        <authorList>
            <consortium name="Ensembl"/>
        </authorList>
    </citation>
    <scope>IDENTIFICATION</scope>
</reference>
<reference evidence="1" key="4">
    <citation type="submission" date="2025-08" db="UniProtKB">
        <authorList>
            <consortium name="Ensembl"/>
        </authorList>
    </citation>
    <scope>IDENTIFICATION</scope>
</reference>
<dbReference type="Ensembl" id="ENSCMIT00000015780.1">
    <property type="protein sequence ID" value="ENSCMIP00000015461.1"/>
    <property type="gene ID" value="ENSCMIG00000007542.1"/>
</dbReference>
<dbReference type="PANTHER" id="PTHR46843:SF1">
    <property type="entry name" value="BTB_POZ DOMAIN-CONTAINING PROTEIN 16"/>
    <property type="match status" value="1"/>
</dbReference>
<name>A0A4W3HHH2_CALMI</name>
<reference evidence="2" key="2">
    <citation type="journal article" date="2007" name="PLoS Biol.">
        <title>Survey sequencing and comparative analysis of the elephant shark (Callorhinchus milii) genome.</title>
        <authorList>
            <person name="Venkatesh B."/>
            <person name="Kirkness E.F."/>
            <person name="Loh Y.H."/>
            <person name="Halpern A.L."/>
            <person name="Lee A.P."/>
            <person name="Johnson J."/>
            <person name="Dandona N."/>
            <person name="Viswanathan L.D."/>
            <person name="Tay A."/>
            <person name="Venter J.C."/>
            <person name="Strausberg R.L."/>
            <person name="Brenner S."/>
        </authorList>
    </citation>
    <scope>NUCLEOTIDE SEQUENCE [LARGE SCALE GENOMIC DNA]</scope>
</reference>
<dbReference type="Proteomes" id="UP000314986">
    <property type="component" value="Unassembled WGS sequence"/>
</dbReference>
<proteinExistence type="predicted"/>
<reference evidence="2" key="1">
    <citation type="journal article" date="2006" name="Science">
        <title>Ancient noncoding elements conserved in the human genome.</title>
        <authorList>
            <person name="Venkatesh B."/>
            <person name="Kirkness E.F."/>
            <person name="Loh Y.H."/>
            <person name="Halpern A.L."/>
            <person name="Lee A.P."/>
            <person name="Johnson J."/>
            <person name="Dandona N."/>
            <person name="Viswanathan L.D."/>
            <person name="Tay A."/>
            <person name="Venter J.C."/>
            <person name="Strausberg R.L."/>
            <person name="Brenner S."/>
        </authorList>
    </citation>
    <scope>NUCLEOTIDE SEQUENCE [LARGE SCALE GENOMIC DNA]</scope>
</reference>
<evidence type="ECO:0000313" key="1">
    <source>
        <dbReference type="Ensembl" id="ENSCMIP00000015461.1"/>
    </source>
</evidence>
<dbReference type="InterPro" id="IPR042833">
    <property type="entry name" value="BTBD16"/>
</dbReference>
<dbReference type="GeneTree" id="ENSGT00940000169682"/>
<protein>
    <submittedName>
        <fullName evidence="1">Uncharacterized protein</fullName>
    </submittedName>
</protein>
<sequence>MNPKVRIMPSYNGILTYFISLPKTSVFLEKEIGERFLALFKALRLHGITETKHLEELQQINLFPQAWLLQILTHNYHALQHGGDMPFLKDFSTQAIRFGFIITEVKA</sequence>